<proteinExistence type="predicted"/>
<dbReference type="EMBL" id="DS985216">
    <property type="protein sequence ID" value="EEY17133.1"/>
    <property type="molecule type" value="Genomic_DNA"/>
</dbReference>
<keyword evidence="2" id="KW-1185">Reference proteome</keyword>
<organism evidence="2">
    <name type="scientific">Verticillium alfalfae (strain VaMs.102 / ATCC MYA-4576 / FGSC 10136)</name>
    <name type="common">Verticillium wilt of alfalfa</name>
    <name type="synonym">Verticillium albo-atrum</name>
    <dbReference type="NCBI Taxonomy" id="526221"/>
    <lineage>
        <taxon>Eukaryota</taxon>
        <taxon>Fungi</taxon>
        <taxon>Dikarya</taxon>
        <taxon>Ascomycota</taxon>
        <taxon>Pezizomycotina</taxon>
        <taxon>Sordariomycetes</taxon>
        <taxon>Hypocreomycetidae</taxon>
        <taxon>Glomerellales</taxon>
        <taxon>Plectosphaerellaceae</taxon>
        <taxon>Verticillium</taxon>
    </lineage>
</organism>
<dbReference type="RefSeq" id="XP_003007103.1">
    <property type="nucleotide sequence ID" value="XM_003007057.1"/>
</dbReference>
<accession>C9SDI1</accession>
<name>C9SDI1_VERA1</name>
<evidence type="ECO:0000313" key="1">
    <source>
        <dbReference type="EMBL" id="EEY17133.1"/>
    </source>
</evidence>
<dbReference type="Proteomes" id="UP000008698">
    <property type="component" value="Unassembled WGS sequence"/>
</dbReference>
<dbReference type="HOGENOM" id="CLU_1826777_0_0_1"/>
<sequence>MEEESKRLDAVGGRDYSIEVGRGDETVEQWPGLSGDVWWDGPVLGDCDMRGLSMMAGQPWLFAACQWMKKVKRCDDAVSSRPSIAERQTPESVLGQRLGVWSDEETAGSRSAGGCFIVQSVRRTRRTRVTMRHVKSPGRAV</sequence>
<evidence type="ECO:0000313" key="2">
    <source>
        <dbReference type="Proteomes" id="UP000008698"/>
    </source>
</evidence>
<dbReference type="KEGG" id="val:VDBG_03242"/>
<dbReference type="AlphaFoldDB" id="C9SDI1"/>
<reference evidence="2" key="1">
    <citation type="journal article" date="2011" name="PLoS Pathog.">
        <title>Comparative genomics yields insights into niche adaptation of plant vascular wilt pathogens.</title>
        <authorList>
            <person name="Klosterman S.J."/>
            <person name="Subbarao K.V."/>
            <person name="Kang S."/>
            <person name="Veronese P."/>
            <person name="Gold S.E."/>
            <person name="Thomma B.P.H.J."/>
            <person name="Chen Z."/>
            <person name="Henrissat B."/>
            <person name="Lee Y.-H."/>
            <person name="Park J."/>
            <person name="Garcia-Pedrajas M.D."/>
            <person name="Barbara D.J."/>
            <person name="Anchieta A."/>
            <person name="de Jonge R."/>
            <person name="Santhanam P."/>
            <person name="Maruthachalam K."/>
            <person name="Atallah Z."/>
            <person name="Amyotte S.G."/>
            <person name="Paz Z."/>
            <person name="Inderbitzin P."/>
            <person name="Hayes R.J."/>
            <person name="Heiman D.I."/>
            <person name="Young S."/>
            <person name="Zeng Q."/>
            <person name="Engels R."/>
            <person name="Galagan J."/>
            <person name="Cuomo C.A."/>
            <person name="Dobinson K.F."/>
            <person name="Ma L.-J."/>
        </authorList>
    </citation>
    <scope>NUCLEOTIDE SEQUENCE [LARGE SCALE GENOMIC DNA]</scope>
    <source>
        <strain evidence="2">VaMs.102 / ATCC MYA-4576 / FGSC 10136</strain>
    </source>
</reference>
<gene>
    <name evidence="1" type="ORF">VDBG_03242</name>
</gene>
<dbReference type="GeneID" id="9533265"/>
<protein>
    <submittedName>
        <fullName evidence="1">Predicted protein</fullName>
    </submittedName>
</protein>